<proteinExistence type="predicted"/>
<dbReference type="GO" id="GO:0032259">
    <property type="term" value="P:methylation"/>
    <property type="evidence" value="ECO:0007669"/>
    <property type="project" value="UniProtKB-KW"/>
</dbReference>
<dbReference type="Gene3D" id="3.40.50.150">
    <property type="entry name" value="Vaccinia Virus protein VP39"/>
    <property type="match status" value="1"/>
</dbReference>
<dbReference type="InterPro" id="IPR041698">
    <property type="entry name" value="Methyltransf_25"/>
</dbReference>
<sequence>MSTLDRKRWDARWRERAATGPGAPEPFLVRHAGALPRGPLLDVAAGDGRNALWLAGRGLPVAAVDVSPTAIARLERAAAAQGLAVRTRAADLDAPDALEDLGTFASLVVIRFRPGPAQWRRLLAALRPGGRVLLCSFGPEQHRRHGFPLAFCLERAELEAGLGRELRLLFWESLAEDGAFLEGSLWEKRGDQAAAVI</sequence>
<keyword evidence="2" id="KW-0489">Methyltransferase</keyword>
<dbReference type="RefSeq" id="WP_418161172.1">
    <property type="nucleotide sequence ID" value="NZ_JBBLZC010000025.1"/>
</dbReference>
<gene>
    <name evidence="2" type="ORF">U1T56_19405</name>
</gene>
<dbReference type="Pfam" id="PF13649">
    <property type="entry name" value="Methyltransf_25"/>
    <property type="match status" value="1"/>
</dbReference>
<name>A0ABU8XWM3_9PROT</name>
<reference evidence="2 3" key="1">
    <citation type="submission" date="2024-01" db="EMBL/GenBank/DDBJ databases">
        <title>Multi-omics insights into the function and evolution of sodium benzoate biodegradation pathways in Benzoatithermus flavus gen. nov., sp. nov. from hot spring.</title>
        <authorList>
            <person name="Hu C.-J."/>
            <person name="Li W.-J."/>
        </authorList>
    </citation>
    <scope>NUCLEOTIDE SEQUENCE [LARGE SCALE GENOMIC DNA]</scope>
    <source>
        <strain evidence="2 3">SYSU G07066</strain>
    </source>
</reference>
<evidence type="ECO:0000313" key="3">
    <source>
        <dbReference type="Proteomes" id="UP001375743"/>
    </source>
</evidence>
<accession>A0ABU8XWM3</accession>
<dbReference type="GO" id="GO:0008168">
    <property type="term" value="F:methyltransferase activity"/>
    <property type="evidence" value="ECO:0007669"/>
    <property type="project" value="UniProtKB-KW"/>
</dbReference>
<dbReference type="SUPFAM" id="SSF53335">
    <property type="entry name" value="S-adenosyl-L-methionine-dependent methyltransferases"/>
    <property type="match status" value="1"/>
</dbReference>
<dbReference type="EMBL" id="JBBLZC010000025">
    <property type="protein sequence ID" value="MEK0085324.1"/>
    <property type="molecule type" value="Genomic_DNA"/>
</dbReference>
<evidence type="ECO:0000259" key="1">
    <source>
        <dbReference type="Pfam" id="PF13649"/>
    </source>
</evidence>
<evidence type="ECO:0000313" key="2">
    <source>
        <dbReference type="EMBL" id="MEK0085324.1"/>
    </source>
</evidence>
<feature type="domain" description="Methyltransferase" evidence="1">
    <location>
        <begin position="41"/>
        <end position="130"/>
    </location>
</feature>
<keyword evidence="2" id="KW-0808">Transferase</keyword>
<organism evidence="2 3">
    <name type="scientific">Benzoatithermus flavus</name>
    <dbReference type="NCBI Taxonomy" id="3108223"/>
    <lineage>
        <taxon>Bacteria</taxon>
        <taxon>Pseudomonadati</taxon>
        <taxon>Pseudomonadota</taxon>
        <taxon>Alphaproteobacteria</taxon>
        <taxon>Geminicoccales</taxon>
        <taxon>Geminicoccaceae</taxon>
        <taxon>Benzoatithermus</taxon>
    </lineage>
</organism>
<keyword evidence="3" id="KW-1185">Reference proteome</keyword>
<protein>
    <submittedName>
        <fullName evidence="2">Methyltransferase domain-containing protein</fullName>
    </submittedName>
</protein>
<dbReference type="CDD" id="cd02440">
    <property type="entry name" value="AdoMet_MTases"/>
    <property type="match status" value="1"/>
</dbReference>
<comment type="caution">
    <text evidence="2">The sequence shown here is derived from an EMBL/GenBank/DDBJ whole genome shotgun (WGS) entry which is preliminary data.</text>
</comment>
<dbReference type="Proteomes" id="UP001375743">
    <property type="component" value="Unassembled WGS sequence"/>
</dbReference>
<dbReference type="InterPro" id="IPR029063">
    <property type="entry name" value="SAM-dependent_MTases_sf"/>
</dbReference>